<keyword evidence="15" id="KW-1185">Reference proteome</keyword>
<evidence type="ECO:0000256" key="6">
    <source>
        <dbReference type="ARBA" id="ARBA00022857"/>
    </source>
</evidence>
<dbReference type="InterPro" id="IPR009050">
    <property type="entry name" value="Globin-like_sf"/>
</dbReference>
<dbReference type="InterPro" id="IPR039261">
    <property type="entry name" value="FNR_nucleotide-bd"/>
</dbReference>
<dbReference type="GO" id="GO:0019825">
    <property type="term" value="F:oxygen binding"/>
    <property type="evidence" value="ECO:0007669"/>
    <property type="project" value="InterPro"/>
</dbReference>
<name>A0A931AZ60_9ACTN</name>
<evidence type="ECO:0000259" key="12">
    <source>
        <dbReference type="PROSITE" id="PS01033"/>
    </source>
</evidence>
<dbReference type="EC" id="1.14.12.17" evidence="4"/>
<evidence type="ECO:0000256" key="9">
    <source>
        <dbReference type="ARBA" id="ARBA00048649"/>
    </source>
</evidence>
<evidence type="ECO:0000256" key="8">
    <source>
        <dbReference type="ARBA" id="ARBA00023027"/>
    </source>
</evidence>
<dbReference type="Pfam" id="PF00970">
    <property type="entry name" value="FAD_binding_6"/>
    <property type="match status" value="1"/>
</dbReference>
<evidence type="ECO:0000259" key="13">
    <source>
        <dbReference type="PROSITE" id="PS51384"/>
    </source>
</evidence>
<dbReference type="InterPro" id="IPR001433">
    <property type="entry name" value="OxRdtase_FAD/NAD-bd"/>
</dbReference>
<dbReference type="AlphaFoldDB" id="A0A931AZ60"/>
<evidence type="ECO:0000313" key="14">
    <source>
        <dbReference type="EMBL" id="MBF9068129.1"/>
    </source>
</evidence>
<dbReference type="InterPro" id="IPR050415">
    <property type="entry name" value="MRET"/>
</dbReference>
<evidence type="ECO:0000256" key="2">
    <source>
        <dbReference type="ARBA" id="ARBA00001974"/>
    </source>
</evidence>
<dbReference type="Gene3D" id="2.40.30.10">
    <property type="entry name" value="Translation factors"/>
    <property type="match status" value="1"/>
</dbReference>
<feature type="region of interest" description="Disordered" evidence="11">
    <location>
        <begin position="551"/>
        <end position="570"/>
    </location>
</feature>
<dbReference type="PROSITE" id="PS01033">
    <property type="entry name" value="GLOBIN"/>
    <property type="match status" value="1"/>
</dbReference>
<dbReference type="Proteomes" id="UP000657385">
    <property type="component" value="Unassembled WGS sequence"/>
</dbReference>
<feature type="compositionally biased region" description="Basic and acidic residues" evidence="11">
    <location>
        <begin position="70"/>
        <end position="79"/>
    </location>
</feature>
<dbReference type="GO" id="GO:0020037">
    <property type="term" value="F:heme binding"/>
    <property type="evidence" value="ECO:0007669"/>
    <property type="project" value="InterPro"/>
</dbReference>
<evidence type="ECO:0000256" key="11">
    <source>
        <dbReference type="SAM" id="MobiDB-lite"/>
    </source>
</evidence>
<dbReference type="PROSITE" id="PS51384">
    <property type="entry name" value="FAD_FR"/>
    <property type="match status" value="1"/>
</dbReference>
<dbReference type="Gene3D" id="3.40.50.80">
    <property type="entry name" value="Nucleotide-binding domain of ferredoxin-NADP reductase (FNR) module"/>
    <property type="match status" value="1"/>
</dbReference>
<dbReference type="PANTHER" id="PTHR47354:SF5">
    <property type="entry name" value="PROTEIN RFBI"/>
    <property type="match status" value="1"/>
</dbReference>
<accession>A0A931AZ60</accession>
<keyword evidence="6" id="KW-0521">NADP</keyword>
<dbReference type="Gene3D" id="1.10.490.10">
    <property type="entry name" value="Globins"/>
    <property type="match status" value="1"/>
</dbReference>
<protein>
    <recommendedName>
        <fullName evidence="4">nitric oxide dioxygenase</fullName>
        <ecNumber evidence="4">1.14.12.17</ecNumber>
    </recommendedName>
</protein>
<evidence type="ECO:0000256" key="7">
    <source>
        <dbReference type="ARBA" id="ARBA00023014"/>
    </source>
</evidence>
<dbReference type="InterPro" id="IPR017938">
    <property type="entry name" value="Riboflavin_synthase-like_b-brl"/>
</dbReference>
<evidence type="ECO:0000256" key="3">
    <source>
        <dbReference type="ARBA" id="ARBA00006401"/>
    </source>
</evidence>
<comment type="catalytic activity">
    <reaction evidence="9">
        <text>2 nitric oxide + NADH + 2 O2 = 2 nitrate + NAD(+) + H(+)</text>
        <dbReference type="Rhea" id="RHEA:19469"/>
        <dbReference type="ChEBI" id="CHEBI:15378"/>
        <dbReference type="ChEBI" id="CHEBI:15379"/>
        <dbReference type="ChEBI" id="CHEBI:16480"/>
        <dbReference type="ChEBI" id="CHEBI:17632"/>
        <dbReference type="ChEBI" id="CHEBI:57540"/>
        <dbReference type="ChEBI" id="CHEBI:57945"/>
        <dbReference type="EC" id="1.14.12.17"/>
    </reaction>
</comment>
<dbReference type="RefSeq" id="WP_196193293.1">
    <property type="nucleotide sequence ID" value="NZ_JADPRT010000003.1"/>
</dbReference>
<dbReference type="Pfam" id="PF00042">
    <property type="entry name" value="Globin"/>
    <property type="match status" value="1"/>
</dbReference>
<evidence type="ECO:0000256" key="1">
    <source>
        <dbReference type="ARBA" id="ARBA00001970"/>
    </source>
</evidence>
<dbReference type="EMBL" id="JADPRT010000003">
    <property type="protein sequence ID" value="MBF9068129.1"/>
    <property type="molecule type" value="Genomic_DNA"/>
</dbReference>
<evidence type="ECO:0000256" key="5">
    <source>
        <dbReference type="ARBA" id="ARBA00022714"/>
    </source>
</evidence>
<dbReference type="InterPro" id="IPR017927">
    <property type="entry name" value="FAD-bd_FR_type"/>
</dbReference>
<evidence type="ECO:0000313" key="15">
    <source>
        <dbReference type="Proteomes" id="UP000657385"/>
    </source>
</evidence>
<dbReference type="InterPro" id="IPR008333">
    <property type="entry name" value="Cbr1-like_FAD-bd_dom"/>
</dbReference>
<dbReference type="PANTHER" id="PTHR47354">
    <property type="entry name" value="NADH OXIDOREDUCTASE HCR"/>
    <property type="match status" value="1"/>
</dbReference>
<keyword evidence="8" id="KW-0520">NAD</keyword>
<dbReference type="SUPFAM" id="SSF52343">
    <property type="entry name" value="Ferredoxin reductase-like, C-terminal NADP-linked domain"/>
    <property type="match status" value="1"/>
</dbReference>
<proteinExistence type="inferred from homology"/>
<dbReference type="GO" id="GO:0051537">
    <property type="term" value="F:2 iron, 2 sulfur cluster binding"/>
    <property type="evidence" value="ECO:0007669"/>
    <property type="project" value="UniProtKB-KW"/>
</dbReference>
<feature type="domain" description="FAD-binding FR-type" evidence="13">
    <location>
        <begin position="351"/>
        <end position="452"/>
    </location>
</feature>
<comment type="similarity">
    <text evidence="3">In the C-terminal section; belongs to the flavoprotein pyridine nucleotide cytochrome reductase family.</text>
</comment>
<evidence type="ECO:0000256" key="10">
    <source>
        <dbReference type="ARBA" id="ARBA00049433"/>
    </source>
</evidence>
<comment type="cofactor">
    <cofactor evidence="2">
        <name>FAD</name>
        <dbReference type="ChEBI" id="CHEBI:57692"/>
    </cofactor>
</comment>
<dbReference type="SUPFAM" id="SSF46458">
    <property type="entry name" value="Globin-like"/>
    <property type="match status" value="1"/>
</dbReference>
<keyword evidence="5" id="KW-0001">2Fe-2S</keyword>
<evidence type="ECO:0000256" key="4">
    <source>
        <dbReference type="ARBA" id="ARBA00012229"/>
    </source>
</evidence>
<feature type="compositionally biased region" description="Low complexity" evidence="11">
    <location>
        <begin position="174"/>
        <end position="196"/>
    </location>
</feature>
<feature type="compositionally biased region" description="Low complexity" evidence="11">
    <location>
        <begin position="551"/>
        <end position="564"/>
    </location>
</feature>
<gene>
    <name evidence="14" type="ORF">I2501_08760</name>
</gene>
<feature type="region of interest" description="Disordered" evidence="11">
    <location>
        <begin position="1"/>
        <end position="92"/>
    </location>
</feature>
<sequence length="636" mass="66768">MDAAKAAPGPSTAALELTRPPTADVSELLFREPALLEQEAESGPHEEPDSGPGAAPERESEAPASQLQDQQDHGARDAEASGPGQALALRPDYSPMFTDAPALNWAGPDDAWSRAWTVPVAPAQPVPPMPIVPAPVPVPSGISTAPLPPPPLPLPGSVVAVVPLASRQRQSTVGRGAETAASAGARTAAGSGTPAAQAGSAGVMPRGPVGPTPQDIVLIRRSLSQIEPIADRATAHFYAVLFLERPELRALFPAAMDVHRDRLFRALLEAGRAADDPPQLVEYLEGLARSHRKYGVRDEHYAPVCSALLAALERYCGREWTAATGRAWSKVFAVISQVMMAAAAREAQSSPAWWQGEVRSVERVGRDVAVVTLSTDQPYPYQAGQYADVEVPWWPRVWRRFSMASAPEGENGLLRFHVKAVPAGWVSNALVHRAQPGDVVRLGPPSGSMVVDPAAPEPLLLVGGGTGIGAIIAIVEELAKAGTRRRVEVFYGARRAEDCYADAGLRELDRALPWLTVRTSLSEPEFADFPGAASTSAATLRALPAGTAAAAADAADPAGPADPADLVDGKPERGMVSEVLARFGPWEGYEACLSGPSAMIRRVRAMLLSAGVPAERIHDDLDSSGTESGAEAGSGT</sequence>
<organism evidence="14 15">
    <name type="scientific">Streptacidiphilus fuscans</name>
    <dbReference type="NCBI Taxonomy" id="2789292"/>
    <lineage>
        <taxon>Bacteria</taxon>
        <taxon>Bacillati</taxon>
        <taxon>Actinomycetota</taxon>
        <taxon>Actinomycetes</taxon>
        <taxon>Kitasatosporales</taxon>
        <taxon>Streptomycetaceae</taxon>
        <taxon>Streptacidiphilus</taxon>
    </lineage>
</organism>
<reference evidence="14" key="1">
    <citation type="submission" date="2020-11" db="EMBL/GenBank/DDBJ databases">
        <title>Isolation and identification of active actinomycetes.</title>
        <authorList>
            <person name="Yu B."/>
        </authorList>
    </citation>
    <scope>NUCLEOTIDE SEQUENCE</scope>
    <source>
        <strain evidence="14">NEAU-YB345</strain>
    </source>
</reference>
<keyword evidence="7" id="KW-0411">Iron-sulfur</keyword>
<dbReference type="CDD" id="cd19753">
    <property type="entry name" value="Mb-like_oxidoreductase"/>
    <property type="match status" value="1"/>
</dbReference>
<dbReference type="Pfam" id="PF00175">
    <property type="entry name" value="NAD_binding_1"/>
    <property type="match status" value="1"/>
</dbReference>
<feature type="domain" description="Globin" evidence="12">
    <location>
        <begin position="210"/>
        <end position="344"/>
    </location>
</feature>
<feature type="region of interest" description="Disordered" evidence="11">
    <location>
        <begin position="167"/>
        <end position="209"/>
    </location>
</feature>
<keyword evidence="5" id="KW-0408">Iron</keyword>
<dbReference type="PRINTS" id="PR00410">
    <property type="entry name" value="PHEHYDRXLASE"/>
</dbReference>
<comment type="caution">
    <text evidence="14">The sequence shown here is derived from an EMBL/GenBank/DDBJ whole genome shotgun (WGS) entry which is preliminary data.</text>
</comment>
<dbReference type="InterPro" id="IPR012292">
    <property type="entry name" value="Globin/Proto"/>
</dbReference>
<feature type="compositionally biased region" description="Low complexity" evidence="11">
    <location>
        <begin position="1"/>
        <end position="14"/>
    </location>
</feature>
<dbReference type="GO" id="GO:0008941">
    <property type="term" value="F:nitric oxide dioxygenase NAD(P)H activity"/>
    <property type="evidence" value="ECO:0007669"/>
    <property type="project" value="UniProtKB-EC"/>
</dbReference>
<comment type="cofactor">
    <cofactor evidence="1">
        <name>heme b</name>
        <dbReference type="ChEBI" id="CHEBI:60344"/>
    </cofactor>
</comment>
<keyword evidence="5" id="KW-0479">Metal-binding</keyword>
<dbReference type="InterPro" id="IPR000971">
    <property type="entry name" value="Globin"/>
</dbReference>
<comment type="catalytic activity">
    <reaction evidence="10">
        <text>2 nitric oxide + NADPH + 2 O2 = 2 nitrate + NADP(+) + H(+)</text>
        <dbReference type="Rhea" id="RHEA:19465"/>
        <dbReference type="ChEBI" id="CHEBI:15378"/>
        <dbReference type="ChEBI" id="CHEBI:15379"/>
        <dbReference type="ChEBI" id="CHEBI:16480"/>
        <dbReference type="ChEBI" id="CHEBI:17632"/>
        <dbReference type="ChEBI" id="CHEBI:57783"/>
        <dbReference type="ChEBI" id="CHEBI:58349"/>
        <dbReference type="EC" id="1.14.12.17"/>
    </reaction>
</comment>
<dbReference type="SUPFAM" id="SSF63380">
    <property type="entry name" value="Riboflavin synthase domain-like"/>
    <property type="match status" value="1"/>
</dbReference>